<dbReference type="Proteomes" id="UP000707451">
    <property type="component" value="Unassembled WGS sequence"/>
</dbReference>
<organism evidence="2 3">
    <name type="scientific">Linnemannia hyalina</name>
    <dbReference type="NCBI Taxonomy" id="64524"/>
    <lineage>
        <taxon>Eukaryota</taxon>
        <taxon>Fungi</taxon>
        <taxon>Fungi incertae sedis</taxon>
        <taxon>Mucoromycota</taxon>
        <taxon>Mortierellomycotina</taxon>
        <taxon>Mortierellomycetes</taxon>
        <taxon>Mortierellales</taxon>
        <taxon>Mortierellaceae</taxon>
        <taxon>Linnemannia</taxon>
    </lineage>
</organism>
<feature type="compositionally biased region" description="Acidic residues" evidence="1">
    <location>
        <begin position="51"/>
        <end position="80"/>
    </location>
</feature>
<dbReference type="SUPFAM" id="SSF82171">
    <property type="entry name" value="DPP6 N-terminal domain-like"/>
    <property type="match status" value="1"/>
</dbReference>
<evidence type="ECO:0000313" key="3">
    <source>
        <dbReference type="Proteomes" id="UP000707451"/>
    </source>
</evidence>
<feature type="compositionally biased region" description="Acidic residues" evidence="1">
    <location>
        <begin position="118"/>
        <end position="157"/>
    </location>
</feature>
<accession>A0A9P8BR85</accession>
<name>A0A9P8BR85_9FUNG</name>
<feature type="compositionally biased region" description="Gly residues" evidence="1">
    <location>
        <begin position="24"/>
        <end position="43"/>
    </location>
</feature>
<feature type="region of interest" description="Disordered" evidence="1">
    <location>
        <begin position="549"/>
        <end position="579"/>
    </location>
</feature>
<gene>
    <name evidence="2" type="ORF">KI688_004971</name>
</gene>
<feature type="compositionally biased region" description="Basic residues" evidence="1">
    <location>
        <begin position="557"/>
        <end position="573"/>
    </location>
</feature>
<dbReference type="EMBL" id="JAHRHY010000018">
    <property type="protein sequence ID" value="KAG9062667.1"/>
    <property type="molecule type" value="Genomic_DNA"/>
</dbReference>
<dbReference type="AlphaFoldDB" id="A0A9P8BR85"/>
<feature type="region of interest" description="Disordered" evidence="1">
    <location>
        <begin position="640"/>
        <end position="728"/>
    </location>
</feature>
<evidence type="ECO:0000256" key="1">
    <source>
        <dbReference type="SAM" id="MobiDB-lite"/>
    </source>
</evidence>
<dbReference type="Gene3D" id="2.130.10.10">
    <property type="entry name" value="YVTN repeat-like/Quinoprotein amine dehydrogenase"/>
    <property type="match status" value="1"/>
</dbReference>
<protein>
    <recommendedName>
        <fullName evidence="4">WD40 repeat-like protein</fullName>
    </recommendedName>
</protein>
<feature type="compositionally biased region" description="Basic and acidic residues" evidence="1">
    <location>
        <begin position="673"/>
        <end position="703"/>
    </location>
</feature>
<feature type="compositionally biased region" description="Acidic residues" evidence="1">
    <location>
        <begin position="641"/>
        <end position="672"/>
    </location>
</feature>
<feature type="region of interest" description="Disordered" evidence="1">
    <location>
        <begin position="171"/>
        <end position="202"/>
    </location>
</feature>
<feature type="region of interest" description="Disordered" evidence="1">
    <location>
        <begin position="1"/>
        <end position="157"/>
    </location>
</feature>
<dbReference type="InterPro" id="IPR015943">
    <property type="entry name" value="WD40/YVTN_repeat-like_dom_sf"/>
</dbReference>
<feature type="region of interest" description="Disordered" evidence="1">
    <location>
        <begin position="750"/>
        <end position="771"/>
    </location>
</feature>
<evidence type="ECO:0000313" key="2">
    <source>
        <dbReference type="EMBL" id="KAG9062667.1"/>
    </source>
</evidence>
<reference evidence="2" key="1">
    <citation type="submission" date="2021-06" db="EMBL/GenBank/DDBJ databases">
        <title>Genome Sequence of Mortierella hyaline Strain SCG-10, a Cold-Adapted, Nitrate-Reducing Fungus Isolated from Soil in Minnesota, USA.</title>
        <authorList>
            <person name="Aldossari N."/>
        </authorList>
    </citation>
    <scope>NUCLEOTIDE SEQUENCE</scope>
    <source>
        <strain evidence="2">SCG-10</strain>
    </source>
</reference>
<feature type="region of interest" description="Disordered" evidence="1">
    <location>
        <begin position="499"/>
        <end position="527"/>
    </location>
</feature>
<evidence type="ECO:0008006" key="4">
    <source>
        <dbReference type="Google" id="ProtNLM"/>
    </source>
</evidence>
<keyword evidence="3" id="KW-1185">Reference proteome</keyword>
<comment type="caution">
    <text evidence="2">The sequence shown here is derived from an EMBL/GenBank/DDBJ whole genome shotgun (WGS) entry which is preliminary data.</text>
</comment>
<dbReference type="OrthoDB" id="418169at2759"/>
<feature type="compositionally biased region" description="Acidic residues" evidence="1">
    <location>
        <begin position="504"/>
        <end position="522"/>
    </location>
</feature>
<sequence>MDIPGTATQPMEEESRKAKQAAAGGEGGNESGDNTAGGSGAGGGDDHGDDHIEDEDGDWETETSESEEEELEDDDDDTSEDGTYSNDELADHDINPNDPESIFYHLYNGSLDDIGQLGDDEEGGDDGSEGFMDIEDFDDSESEDEEMEGPQVMDDDEKIEELSPRTRAIYRPCLPDDSIPSDFSGDEKYTPKEFISGNDGEGDQDMVDFSAYEENNEDDPEFYKVATKIRELMLNLKKGRAERERKLRMQPGYQQQQQQESLTYAEDSPMAPAVNDDFSPLSIAVGEDVSDMIGGRYVDPAPFLHRLLVRGRSHPREVEHSPAISNHFQCANSMVIVPSTMGLWDDIFTIHLHSIIRCGVLERNTLANYNRRTLAHFANEDPNKDGTTRKAVLRPYARPLKTVHASKFMDLFSYRFDQLPESEDYIRLEDRDDPICIASRYGYMAHGAVSGSIAVYCTQCSEEPYEIDSAYLSSSEDDDGVMLNSLQIVRWNRYYRSRTSQDDGLQDQDGDDPLTDYDEEDGYPSKKSGQFDHFLVMAGNEGGLVIASLPDHTDPKRAHKDSHHHHHHHHHHSSTPEHRFKYRDDRTWIREGFGGALLNDAKASPNGRWIVAVGDSAQVWIIEVTHVPETEEQRILREAREEELDIEDLETDSEYATDDDNEKMSEDEVVDGSEEKKDLVAEEARTTTVSDKPRGAKRSRDSEDSSLDNEVEDRTNQPKSPKPATTPRLLHLFGQPQELLVPHKILFTAKHKKNRQPRGPDRAGPGNSTGSAFGATKVTFQYVSWNATSTKFAHSSDTTSRVVVWSMPSREIVCCVDTGGPAFSIEFHPTLENLFAVANWYGFVHVVDITGACVGDEDLVVSDTRYNGRAEHGGPGLAGCEGPHYEEKHDILMVSFRGQSNFRLRIFDGIRGLGWSTDGRHLYVSTLRRVLQYEVADARVRVPSLFQLCARKVKEWKEREMQRVYTREKESSIRKAFGPLQDDWEYVPYAIKRKIFGDHFLMRSHNE</sequence>
<proteinExistence type="predicted"/>